<dbReference type="InterPro" id="IPR013083">
    <property type="entry name" value="Znf_RING/FYVE/PHD"/>
</dbReference>
<evidence type="ECO:0000256" key="2">
    <source>
        <dbReference type="SAM" id="Coils"/>
    </source>
</evidence>
<dbReference type="Pfam" id="PF03107">
    <property type="entry name" value="C1_2"/>
    <property type="match status" value="2"/>
</dbReference>
<evidence type="ECO:0000313" key="4">
    <source>
        <dbReference type="EMBL" id="CAK9311129.1"/>
    </source>
</evidence>
<feature type="coiled-coil region" evidence="2">
    <location>
        <begin position="448"/>
        <end position="475"/>
    </location>
</feature>
<reference evidence="4 5" key="1">
    <citation type="submission" date="2024-03" db="EMBL/GenBank/DDBJ databases">
        <authorList>
            <person name="Gkanogiannis A."/>
            <person name="Becerra Lopez-Lavalle L."/>
        </authorList>
    </citation>
    <scope>NUCLEOTIDE SEQUENCE [LARGE SCALE GENOMIC DNA]</scope>
</reference>
<dbReference type="PANTHER" id="PTHR46288:SF63">
    <property type="entry name" value="DC1 DOMAIN-CONTAINING PROTEIN"/>
    <property type="match status" value="1"/>
</dbReference>
<feature type="domain" description="DC1" evidence="3">
    <location>
        <begin position="165"/>
        <end position="216"/>
    </location>
</feature>
<name>A0ABP0XSI1_9ROSI</name>
<proteinExistence type="predicted"/>
<dbReference type="InterPro" id="IPR004146">
    <property type="entry name" value="DC1"/>
</dbReference>
<protein>
    <recommendedName>
        <fullName evidence="3">DC1 domain-containing protein</fullName>
    </recommendedName>
</protein>
<dbReference type="Proteomes" id="UP001642487">
    <property type="component" value="Chromosome 10"/>
</dbReference>
<dbReference type="Gene3D" id="3.30.40.10">
    <property type="entry name" value="Zinc/RING finger domain, C3HC4 (zinc finger)"/>
    <property type="match status" value="1"/>
</dbReference>
<keyword evidence="2" id="KW-0175">Coiled coil</keyword>
<organism evidence="4 5">
    <name type="scientific">Citrullus colocynthis</name>
    <name type="common">colocynth</name>
    <dbReference type="NCBI Taxonomy" id="252529"/>
    <lineage>
        <taxon>Eukaryota</taxon>
        <taxon>Viridiplantae</taxon>
        <taxon>Streptophyta</taxon>
        <taxon>Embryophyta</taxon>
        <taxon>Tracheophyta</taxon>
        <taxon>Spermatophyta</taxon>
        <taxon>Magnoliopsida</taxon>
        <taxon>eudicotyledons</taxon>
        <taxon>Gunneridae</taxon>
        <taxon>Pentapetalae</taxon>
        <taxon>rosids</taxon>
        <taxon>fabids</taxon>
        <taxon>Cucurbitales</taxon>
        <taxon>Cucurbitaceae</taxon>
        <taxon>Benincaseae</taxon>
        <taxon>Citrullus</taxon>
    </lineage>
</organism>
<keyword evidence="1" id="KW-0677">Repeat</keyword>
<keyword evidence="5" id="KW-1185">Reference proteome</keyword>
<dbReference type="SUPFAM" id="SSF57889">
    <property type="entry name" value="Cysteine-rich domain"/>
    <property type="match status" value="1"/>
</dbReference>
<evidence type="ECO:0000313" key="5">
    <source>
        <dbReference type="Proteomes" id="UP001642487"/>
    </source>
</evidence>
<feature type="domain" description="DC1" evidence="3">
    <location>
        <begin position="110"/>
        <end position="155"/>
    </location>
</feature>
<accession>A0ABP0XSI1</accession>
<evidence type="ECO:0000256" key="1">
    <source>
        <dbReference type="ARBA" id="ARBA00022737"/>
    </source>
</evidence>
<dbReference type="EMBL" id="OZ021744">
    <property type="protein sequence ID" value="CAK9311129.1"/>
    <property type="molecule type" value="Genomic_DNA"/>
</dbReference>
<dbReference type="PANTHER" id="PTHR46288">
    <property type="entry name" value="PHORBOL-ESTER/DAG-TYPE DOMAIN-CONTAINING PROTEIN"/>
    <property type="match status" value="1"/>
</dbReference>
<dbReference type="InterPro" id="IPR046349">
    <property type="entry name" value="C1-like_sf"/>
</dbReference>
<sequence length="503" mass="56435">MSSDTAAAVDDGRNMTNRLQLQAAHPLHHHENHPLAFINSLHTLHRHFMISLQDFSDPSITGILFRSTGFFHCAACSTATPGGPSFHCLACPFSLSAACAALPLITVDNHPHPLLLLNRNSDHKHLICAVCDEGISFPSFVRCVHCDAFLHLQCALPPVIKAHNHHLHQIVLSSSEIVAANNNYDNLCSVCGEERDGVSWVYCCEICPFLAHVGCVIYDHQIPSEKEAEEGSITTQLCTLALDNDEHNLDEEGSHESILKPGVTLQQILDSFSESDDAEYQTLITAMMKAAGGDSDDDDEPENGTNSEDKHLYHFWNLEKPLYDLIEKLELEDVDPFEGFDRNSPTVLVGNRYLVVEKLARTFTRVFMKHGDISERSNMGMKVKTIVWNLFCNVIDDMSRMELEKMTGEDLVSWMIGIRTIELAGFDVEFAFEGWKKIAMAFFGVRAKEVAEELVEEMEEKIKQQRLKLEKLCEEQLKLLSLREKCVMEALAMDSKFVGDGLI</sequence>
<evidence type="ECO:0000259" key="3">
    <source>
        <dbReference type="Pfam" id="PF03107"/>
    </source>
</evidence>
<gene>
    <name evidence="4" type="ORF">CITCOLO1_LOCUS2779</name>
</gene>